<dbReference type="Proteomes" id="UP000009229">
    <property type="component" value="Chromosome"/>
</dbReference>
<dbReference type="InterPro" id="IPR000914">
    <property type="entry name" value="SBP_5_dom"/>
</dbReference>
<dbReference type="GO" id="GO:0043190">
    <property type="term" value="C:ATP-binding cassette (ABC) transporter complex"/>
    <property type="evidence" value="ECO:0007669"/>
    <property type="project" value="InterPro"/>
</dbReference>
<keyword evidence="7" id="KW-1185">Reference proteome</keyword>
<dbReference type="PIRSF" id="PIRSF002741">
    <property type="entry name" value="MppA"/>
    <property type="match status" value="1"/>
</dbReference>
<dbReference type="KEGG" id="dku:Desku_0131"/>
<dbReference type="PROSITE" id="PS51257">
    <property type="entry name" value="PROKAR_LIPOPROTEIN"/>
    <property type="match status" value="1"/>
</dbReference>
<comment type="subcellular location">
    <subcellularLocation>
        <location evidence="1">Cell envelope</location>
    </subcellularLocation>
</comment>
<feature type="domain" description="Solute-binding protein family 5" evidence="5">
    <location>
        <begin position="75"/>
        <end position="431"/>
    </location>
</feature>
<dbReference type="GO" id="GO:0042597">
    <property type="term" value="C:periplasmic space"/>
    <property type="evidence" value="ECO:0007669"/>
    <property type="project" value="UniProtKB-ARBA"/>
</dbReference>
<evidence type="ECO:0000256" key="2">
    <source>
        <dbReference type="ARBA" id="ARBA00005695"/>
    </source>
</evidence>
<organism evidence="6 7">
    <name type="scientific">Desulfofundulus kuznetsovii (strain DSM 6115 / VKM B-1805 / 17)</name>
    <name type="common">Desulfotomaculum kuznetsovii</name>
    <dbReference type="NCBI Taxonomy" id="760568"/>
    <lineage>
        <taxon>Bacteria</taxon>
        <taxon>Bacillati</taxon>
        <taxon>Bacillota</taxon>
        <taxon>Clostridia</taxon>
        <taxon>Eubacteriales</taxon>
        <taxon>Peptococcaceae</taxon>
        <taxon>Desulfofundulus</taxon>
    </lineage>
</organism>
<dbReference type="Gene3D" id="3.40.190.10">
    <property type="entry name" value="Periplasmic binding protein-like II"/>
    <property type="match status" value="1"/>
</dbReference>
<accession>A0AAU8PAC5</accession>
<evidence type="ECO:0000256" key="3">
    <source>
        <dbReference type="ARBA" id="ARBA00022448"/>
    </source>
</evidence>
<keyword evidence="3" id="KW-0813">Transport</keyword>
<name>A0AAU8PAC5_DESK7</name>
<reference evidence="7" key="1">
    <citation type="submission" date="2011-05" db="EMBL/GenBank/DDBJ databases">
        <title>Complete sequence of Desulfotomaculum kuznetsovii DSM 6115.</title>
        <authorList>
            <person name="Lucas S."/>
            <person name="Han J."/>
            <person name="Lapidus A."/>
            <person name="Cheng J.-F."/>
            <person name="Goodwin L."/>
            <person name="Pitluck S."/>
            <person name="Peters L."/>
            <person name="Mikhailova N."/>
            <person name="Lu M."/>
            <person name="Saunders E."/>
            <person name="Han C."/>
            <person name="Tapia R."/>
            <person name="Land M."/>
            <person name="Hauser L."/>
            <person name="Kyrpides N."/>
            <person name="Ivanova N."/>
            <person name="Pagani I."/>
            <person name="Nazina T."/>
            <person name="Ivanova A."/>
            <person name="Parshina S."/>
            <person name="Kuever J."/>
            <person name="Muyzer G."/>
            <person name="Plugge C."/>
            <person name="Stams A."/>
            <person name="Woyke T."/>
        </authorList>
    </citation>
    <scope>NUCLEOTIDE SEQUENCE [LARGE SCALE GENOMIC DNA]</scope>
    <source>
        <strain evidence="7">DSM 6115 / VKM B-1805 / 17</strain>
    </source>
</reference>
<dbReference type="Gene3D" id="3.10.105.10">
    <property type="entry name" value="Dipeptide-binding Protein, Domain 3"/>
    <property type="match status" value="1"/>
</dbReference>
<dbReference type="GO" id="GO:0015833">
    <property type="term" value="P:peptide transport"/>
    <property type="evidence" value="ECO:0007669"/>
    <property type="project" value="TreeGrafter"/>
</dbReference>
<dbReference type="GO" id="GO:0030313">
    <property type="term" value="C:cell envelope"/>
    <property type="evidence" value="ECO:0007669"/>
    <property type="project" value="UniProtKB-SubCell"/>
</dbReference>
<dbReference type="PANTHER" id="PTHR30290">
    <property type="entry name" value="PERIPLASMIC BINDING COMPONENT OF ABC TRANSPORTER"/>
    <property type="match status" value="1"/>
</dbReference>
<dbReference type="InterPro" id="IPR039424">
    <property type="entry name" value="SBP_5"/>
</dbReference>
<evidence type="ECO:0000256" key="4">
    <source>
        <dbReference type="ARBA" id="ARBA00022729"/>
    </source>
</evidence>
<evidence type="ECO:0000313" key="6">
    <source>
        <dbReference type="EMBL" id="AEG13776.1"/>
    </source>
</evidence>
<dbReference type="InterPro" id="IPR030678">
    <property type="entry name" value="Peptide/Ni-bd"/>
</dbReference>
<evidence type="ECO:0000259" key="5">
    <source>
        <dbReference type="Pfam" id="PF00496"/>
    </source>
</evidence>
<keyword evidence="4" id="KW-0732">Signal</keyword>
<dbReference type="SUPFAM" id="SSF53850">
    <property type="entry name" value="Periplasmic binding protein-like II"/>
    <property type="match status" value="1"/>
</dbReference>
<dbReference type="Pfam" id="PF00496">
    <property type="entry name" value="SBP_bac_5"/>
    <property type="match status" value="1"/>
</dbReference>
<dbReference type="EMBL" id="CP002770">
    <property type="protein sequence ID" value="AEG13776.1"/>
    <property type="molecule type" value="Genomic_DNA"/>
</dbReference>
<comment type="similarity">
    <text evidence="2">Belongs to the bacterial solute-binding protein 5 family.</text>
</comment>
<evidence type="ECO:0000256" key="1">
    <source>
        <dbReference type="ARBA" id="ARBA00004196"/>
    </source>
</evidence>
<dbReference type="PANTHER" id="PTHR30290:SF10">
    <property type="entry name" value="PERIPLASMIC OLIGOPEPTIDE-BINDING PROTEIN-RELATED"/>
    <property type="match status" value="1"/>
</dbReference>
<proteinExistence type="inferred from homology"/>
<dbReference type="GO" id="GO:1904680">
    <property type="term" value="F:peptide transmembrane transporter activity"/>
    <property type="evidence" value="ECO:0007669"/>
    <property type="project" value="TreeGrafter"/>
</dbReference>
<gene>
    <name evidence="6" type="ordered locus">Desku_0131</name>
</gene>
<evidence type="ECO:0000313" key="7">
    <source>
        <dbReference type="Proteomes" id="UP000009229"/>
    </source>
</evidence>
<sequence length="513" mass="57502">MMLKQRKSILIWCLILLVLAGLLSGCNAREQAQTKTQELVIGIGRDFYDGPDSSNFLHGSTGVWESLTYLNENLEPVPHLAEKLVSDDTGKVWTVYLRQGVRFHDGAPLTAGAVVKSVTRLKERAKLDEYGTFLNLEKVEAAGEREVKFTFRQPEPAFPAKVAYHGCPIFSPQSFDAEGKIVHPYGTGPFKFAEYKKGEALVMVRNDDYWGGKPKLEKVTFKVIPDPSTRLAALQTGEIQAVADVGGILPEQAQVIKGDSNLVLLSRPVTTTHYLLFNNKKPPFNDVHLRQAVSLAIDRAQMVKEVLNGYGEPADTIFTSLARAWVVKGLWTTDKNKARELAAQVKAGTPRKVVFIVNSALANRWPYKPIAEILQSELKAFGFEVELRILEMGAWKEAVKKGEYDLTLTPYTLMTGDPDFFFGRWIHSNGQMNVQRGVGYNNPEADRLVELAAAEREPAKKKELYDRLQRLVASDVPLCSIYHDVCLYATRKEVQDLTLDPFFKPSLEKAWIK</sequence>
<dbReference type="AlphaFoldDB" id="A0AAU8PAC5"/>
<dbReference type="Gene3D" id="3.90.76.10">
    <property type="entry name" value="Dipeptide-binding Protein, Domain 1"/>
    <property type="match status" value="1"/>
</dbReference>
<protein>
    <submittedName>
        <fullName evidence="6">ABC-type transporter, periplasmic subunit</fullName>
    </submittedName>
</protein>